<sequence>MKNVLTVIGIIVGVIILLFIVAMVTMVILVNSNNAYKGDKQQLLKGSNGKKALVVYQPSLSSASKALGESLAKGINEAGYEVTVSYPGKHLSGDVSGYDVIVMGTTVFAAQPSKLIAEFGAAVQGAADKKVVVYSLGGMAEAPELDTMAAYFKDSTVVKHKFLANEDTKTAAYQLGLNIDKE</sequence>
<dbReference type="RefSeq" id="WP_092642541.1">
    <property type="nucleotide sequence ID" value="NZ_FNID01000036.1"/>
</dbReference>
<gene>
    <name evidence="2" type="ORF">SAMN05192585_13634</name>
</gene>
<evidence type="ECO:0008006" key="4">
    <source>
        <dbReference type="Google" id="ProtNLM"/>
    </source>
</evidence>
<organism evidence="2 3">
    <name type="scientific">Acetanaerobacterium elongatum</name>
    <dbReference type="NCBI Taxonomy" id="258515"/>
    <lineage>
        <taxon>Bacteria</taxon>
        <taxon>Bacillati</taxon>
        <taxon>Bacillota</taxon>
        <taxon>Clostridia</taxon>
        <taxon>Eubacteriales</taxon>
        <taxon>Oscillospiraceae</taxon>
        <taxon>Acetanaerobacterium</taxon>
    </lineage>
</organism>
<keyword evidence="1" id="KW-1133">Transmembrane helix</keyword>
<proteinExistence type="predicted"/>
<name>A0A1H0EWH7_9FIRM</name>
<dbReference type="AlphaFoldDB" id="A0A1H0EWH7"/>
<keyword evidence="1" id="KW-0812">Transmembrane</keyword>
<evidence type="ECO:0000256" key="1">
    <source>
        <dbReference type="SAM" id="Phobius"/>
    </source>
</evidence>
<evidence type="ECO:0000313" key="2">
    <source>
        <dbReference type="EMBL" id="SDN86744.1"/>
    </source>
</evidence>
<dbReference type="Proteomes" id="UP000199182">
    <property type="component" value="Unassembled WGS sequence"/>
</dbReference>
<dbReference type="STRING" id="258515.SAMN05192585_13634"/>
<feature type="transmembrane region" description="Helical" evidence="1">
    <location>
        <begin position="6"/>
        <end position="30"/>
    </location>
</feature>
<protein>
    <recommendedName>
        <fullName evidence="4">Flavodoxin</fullName>
    </recommendedName>
</protein>
<dbReference type="Gene3D" id="3.40.50.360">
    <property type="match status" value="1"/>
</dbReference>
<dbReference type="OrthoDB" id="1907521at2"/>
<reference evidence="2 3" key="1">
    <citation type="submission" date="2016-10" db="EMBL/GenBank/DDBJ databases">
        <authorList>
            <person name="de Groot N.N."/>
        </authorList>
    </citation>
    <scope>NUCLEOTIDE SEQUENCE [LARGE SCALE GENOMIC DNA]</scope>
    <source>
        <strain evidence="2 3">CGMCC 1.5012</strain>
    </source>
</reference>
<evidence type="ECO:0000313" key="3">
    <source>
        <dbReference type="Proteomes" id="UP000199182"/>
    </source>
</evidence>
<dbReference type="SUPFAM" id="SSF52218">
    <property type="entry name" value="Flavoproteins"/>
    <property type="match status" value="1"/>
</dbReference>
<dbReference type="EMBL" id="FNID01000036">
    <property type="protein sequence ID" value="SDN86744.1"/>
    <property type="molecule type" value="Genomic_DNA"/>
</dbReference>
<accession>A0A1H0EWH7</accession>
<keyword evidence="3" id="KW-1185">Reference proteome</keyword>
<dbReference type="InterPro" id="IPR029039">
    <property type="entry name" value="Flavoprotein-like_sf"/>
</dbReference>
<keyword evidence="1" id="KW-0472">Membrane</keyword>